<dbReference type="OMA" id="ESKCEHE"/>
<accession>T0PMZ9</accession>
<name>T0PMZ9_SAPDV</name>
<dbReference type="Proteomes" id="UP000030762">
    <property type="component" value="Unassembled WGS sequence"/>
</dbReference>
<evidence type="ECO:0000313" key="2">
    <source>
        <dbReference type="EMBL" id="EQC26789.1"/>
    </source>
</evidence>
<gene>
    <name evidence="2" type="ORF">SDRG_15378</name>
</gene>
<dbReference type="OrthoDB" id="10401201at2759"/>
<evidence type="ECO:0000256" key="1">
    <source>
        <dbReference type="SAM" id="MobiDB-lite"/>
    </source>
</evidence>
<dbReference type="RefSeq" id="XP_008619771.1">
    <property type="nucleotide sequence ID" value="XM_008621549.1"/>
</dbReference>
<dbReference type="GeneID" id="19956105"/>
<dbReference type="EMBL" id="JH767221">
    <property type="protein sequence ID" value="EQC26789.1"/>
    <property type="molecule type" value="Genomic_DNA"/>
</dbReference>
<organism evidence="2 3">
    <name type="scientific">Saprolegnia diclina (strain VS20)</name>
    <dbReference type="NCBI Taxonomy" id="1156394"/>
    <lineage>
        <taxon>Eukaryota</taxon>
        <taxon>Sar</taxon>
        <taxon>Stramenopiles</taxon>
        <taxon>Oomycota</taxon>
        <taxon>Saprolegniomycetes</taxon>
        <taxon>Saprolegniales</taxon>
        <taxon>Saprolegniaceae</taxon>
        <taxon>Saprolegnia</taxon>
    </lineage>
</organism>
<feature type="compositionally biased region" description="Basic residues" evidence="1">
    <location>
        <begin position="968"/>
        <end position="977"/>
    </location>
</feature>
<feature type="region of interest" description="Disordered" evidence="1">
    <location>
        <begin position="954"/>
        <end position="977"/>
    </location>
</feature>
<proteinExistence type="predicted"/>
<keyword evidence="3" id="KW-1185">Reference proteome</keyword>
<evidence type="ECO:0000313" key="3">
    <source>
        <dbReference type="Proteomes" id="UP000030762"/>
    </source>
</evidence>
<dbReference type="VEuPathDB" id="FungiDB:SDRG_15378"/>
<sequence>MWQPRTDDPDKALYLDAANLIDDAIANVRTRCLRASNAPPLRIDGIDGAITWPLAPAHATTLAALDIPNGTLLPASFAFARPTAWRLVVKDVLHREAARAITDADIVLSHLVVDAVGTGAALLPTTMPDDTFGYMILHLPSAYDGGKMAFRYGYMTETWTPNSRKVEMVTTYRDLVPTSTPITRGVRMALVFRLVMIDDDDDVPAPCNQAKAIAAFQRVAELPLHTHHRVAFCNDEDASIDRVWTFGSLGWYETGLVGVLLTTELYDVAIVTFAKESDEDVAFENELRRGRRSSDDEHSDDDDVYEAQFTNQVATCTPHPSSQIPSTVVDALVGSRVDAFLFDNTPIDHDSFECPPFALIFWLKRYRASILGLDIVLPLVTEAITNNTVDQPCLGLLSIRDVLHGALDVCRLEHLGRVGKCSGTSPLAKLCDVLLALDNVELVHQDGRRVHSCMSRAVWLAPAMLGLLSRWYRPLMFRAPPWQYIDIDCAPRLLASLAGIATDAVCPPLHQPFVCELIKLCYHRALDQHRFLPESDSNIEMLCRFATHVVLLDWYLDEGAPNAAGGNYLSTFLPPSMILVVESFVYNHRPGTSTLLSLRTPSMTSKLLSYLPEALVMALKSQTTISIDRYVRVIERALKTFTHADKVQHEKLGTTIFASVLNLLDRVGRCDAVRFEAIWTLFFPASLVGTRQLLQQRTLQDDVRARIASHVLALAPTLSAQHLSRPRYCGAYTSWEQPGLLAVEVFAIVDATQVPSLLQRWLEAVNRETPVTQSTLKVGDDDESHSASLFIRDRALKLYFPLAQLLASVTPQHVDEINGIVQRCLAVFGGVRSRPPLPIISDYVFDATPLDASHCYFCKIVVDFLSDGTCIRLRSLQVPTLCEPGRRCIDTNDHRLELRHKRHASYVEVTKVPVEGGVSAGQQYELVRAQRQDAEDRARVAVLDTIVADAQRPTAFDTATDDDAPHQHGVKRQRRSF</sequence>
<dbReference type="InParanoid" id="T0PMZ9"/>
<reference evidence="2 3" key="1">
    <citation type="submission" date="2012-04" db="EMBL/GenBank/DDBJ databases">
        <title>The Genome Sequence of Saprolegnia declina VS20.</title>
        <authorList>
            <consortium name="The Broad Institute Genome Sequencing Platform"/>
            <person name="Russ C."/>
            <person name="Nusbaum C."/>
            <person name="Tyler B."/>
            <person name="van West P."/>
            <person name="Dieguez-Uribeondo J."/>
            <person name="de Bruijn I."/>
            <person name="Tripathy S."/>
            <person name="Jiang R."/>
            <person name="Young S.K."/>
            <person name="Zeng Q."/>
            <person name="Gargeya S."/>
            <person name="Fitzgerald M."/>
            <person name="Haas B."/>
            <person name="Abouelleil A."/>
            <person name="Alvarado L."/>
            <person name="Arachchi H.M."/>
            <person name="Berlin A."/>
            <person name="Chapman S.B."/>
            <person name="Goldberg J."/>
            <person name="Griggs A."/>
            <person name="Gujja S."/>
            <person name="Hansen M."/>
            <person name="Howarth C."/>
            <person name="Imamovic A."/>
            <person name="Larimer J."/>
            <person name="McCowen C."/>
            <person name="Montmayeur A."/>
            <person name="Murphy C."/>
            <person name="Neiman D."/>
            <person name="Pearson M."/>
            <person name="Priest M."/>
            <person name="Roberts A."/>
            <person name="Saif S."/>
            <person name="Shea T."/>
            <person name="Sisk P."/>
            <person name="Sykes S."/>
            <person name="Wortman J."/>
            <person name="Nusbaum C."/>
            <person name="Birren B."/>
        </authorList>
    </citation>
    <scope>NUCLEOTIDE SEQUENCE [LARGE SCALE GENOMIC DNA]</scope>
    <source>
        <strain evidence="2 3">VS20</strain>
    </source>
</reference>
<dbReference type="AlphaFoldDB" id="T0PMZ9"/>
<protein>
    <submittedName>
        <fullName evidence="2">Uncharacterized protein</fullName>
    </submittedName>
</protein>